<protein>
    <submittedName>
        <fullName evidence="3">Universal stress protein</fullName>
    </submittedName>
</protein>
<gene>
    <name evidence="3" type="ORF">H8E29_02090</name>
</gene>
<sequence length="282" mass="31579">MKKKILLATNGCPEAWPTIEYSTWMAKTFSMSLTLLGVIEDTNDEHPVQDIFSRAVTFFGKEGIEYDLQLVDGETEDVLREMVWTNAEMLVVGPLGRSRFRHWLLGRTFRQILEDVGVPILYMQKAKLPIKKILVCLGGLGHAHLAGEYAINIAAKTQAVLTLLHVVPPGDLDYPPVKEMKENWDHLIDTDTLPAQELRKTQLYAQDQGVQAFVIIRHGNVVNQIIGELEENDYDLVCMGSIFSHTSLRQLYAPNVTAEIAEAVNCPILTARCLEDHLPSAA</sequence>
<dbReference type="SUPFAM" id="SSF52402">
    <property type="entry name" value="Adenine nucleotide alpha hydrolases-like"/>
    <property type="match status" value="2"/>
</dbReference>
<dbReference type="InterPro" id="IPR006016">
    <property type="entry name" value="UspA"/>
</dbReference>
<accession>A0A8J6NJI0</accession>
<evidence type="ECO:0000259" key="2">
    <source>
        <dbReference type="Pfam" id="PF00582"/>
    </source>
</evidence>
<evidence type="ECO:0000256" key="1">
    <source>
        <dbReference type="ARBA" id="ARBA00008791"/>
    </source>
</evidence>
<evidence type="ECO:0000313" key="3">
    <source>
        <dbReference type="EMBL" id="MBC8334030.1"/>
    </source>
</evidence>
<dbReference type="CDD" id="cd00293">
    <property type="entry name" value="USP-like"/>
    <property type="match status" value="2"/>
</dbReference>
<dbReference type="InterPro" id="IPR014729">
    <property type="entry name" value="Rossmann-like_a/b/a_fold"/>
</dbReference>
<name>A0A8J6NJI0_9CHLR</name>
<proteinExistence type="inferred from homology"/>
<dbReference type="Pfam" id="PF00582">
    <property type="entry name" value="Usp"/>
    <property type="match status" value="2"/>
</dbReference>
<dbReference type="PANTHER" id="PTHR46268">
    <property type="entry name" value="STRESS RESPONSE PROTEIN NHAX"/>
    <property type="match status" value="1"/>
</dbReference>
<comment type="similarity">
    <text evidence="1">Belongs to the universal stress protein A family.</text>
</comment>
<dbReference type="PANTHER" id="PTHR46268:SF6">
    <property type="entry name" value="UNIVERSAL STRESS PROTEIN UP12"/>
    <property type="match status" value="1"/>
</dbReference>
<feature type="domain" description="UspA" evidence="2">
    <location>
        <begin position="2"/>
        <end position="121"/>
    </location>
</feature>
<dbReference type="EMBL" id="JACNJN010000038">
    <property type="protein sequence ID" value="MBC8334030.1"/>
    <property type="molecule type" value="Genomic_DNA"/>
</dbReference>
<dbReference type="Gene3D" id="3.40.50.620">
    <property type="entry name" value="HUPs"/>
    <property type="match status" value="2"/>
</dbReference>
<organism evidence="3 4">
    <name type="scientific">Candidatus Desulfolinea nitratireducens</name>
    <dbReference type="NCBI Taxonomy" id="2841698"/>
    <lineage>
        <taxon>Bacteria</taxon>
        <taxon>Bacillati</taxon>
        <taxon>Chloroflexota</taxon>
        <taxon>Anaerolineae</taxon>
        <taxon>Anaerolineales</taxon>
        <taxon>Anaerolineales incertae sedis</taxon>
        <taxon>Candidatus Desulfolinea</taxon>
    </lineage>
</organism>
<dbReference type="AlphaFoldDB" id="A0A8J6NJI0"/>
<evidence type="ECO:0000313" key="4">
    <source>
        <dbReference type="Proteomes" id="UP000614469"/>
    </source>
</evidence>
<dbReference type="Proteomes" id="UP000614469">
    <property type="component" value="Unassembled WGS sequence"/>
</dbReference>
<feature type="domain" description="UspA" evidence="2">
    <location>
        <begin position="130"/>
        <end position="271"/>
    </location>
</feature>
<comment type="caution">
    <text evidence="3">The sequence shown here is derived from an EMBL/GenBank/DDBJ whole genome shotgun (WGS) entry which is preliminary data.</text>
</comment>
<reference evidence="3 4" key="1">
    <citation type="submission" date="2020-08" db="EMBL/GenBank/DDBJ databases">
        <title>Bridging the membrane lipid divide: bacteria of the FCB group superphylum have the potential to synthesize archaeal ether lipids.</title>
        <authorList>
            <person name="Villanueva L."/>
            <person name="Von Meijenfeldt F.A.B."/>
            <person name="Westbye A.B."/>
            <person name="Yadav S."/>
            <person name="Hopmans E.C."/>
            <person name="Dutilh B.E."/>
            <person name="Sinninghe Damste J.S."/>
        </authorList>
    </citation>
    <scope>NUCLEOTIDE SEQUENCE [LARGE SCALE GENOMIC DNA]</scope>
    <source>
        <strain evidence="3">NIOZ-UU36</strain>
    </source>
</reference>